<gene>
    <name evidence="1" type="ORF">H5410_048157</name>
</gene>
<accession>A0A9J5XHB6</accession>
<evidence type="ECO:0000313" key="1">
    <source>
        <dbReference type="EMBL" id="KAG5587723.1"/>
    </source>
</evidence>
<comment type="caution">
    <text evidence="1">The sequence shown here is derived from an EMBL/GenBank/DDBJ whole genome shotgun (WGS) entry which is preliminary data.</text>
</comment>
<proteinExistence type="predicted"/>
<organism evidence="1 2">
    <name type="scientific">Solanum commersonii</name>
    <name type="common">Commerson's wild potato</name>
    <name type="synonym">Commerson's nightshade</name>
    <dbReference type="NCBI Taxonomy" id="4109"/>
    <lineage>
        <taxon>Eukaryota</taxon>
        <taxon>Viridiplantae</taxon>
        <taxon>Streptophyta</taxon>
        <taxon>Embryophyta</taxon>
        <taxon>Tracheophyta</taxon>
        <taxon>Spermatophyta</taxon>
        <taxon>Magnoliopsida</taxon>
        <taxon>eudicotyledons</taxon>
        <taxon>Gunneridae</taxon>
        <taxon>Pentapetalae</taxon>
        <taxon>asterids</taxon>
        <taxon>lamiids</taxon>
        <taxon>Solanales</taxon>
        <taxon>Solanaceae</taxon>
        <taxon>Solanoideae</taxon>
        <taxon>Solaneae</taxon>
        <taxon>Solanum</taxon>
    </lineage>
</organism>
<dbReference type="Proteomes" id="UP000824120">
    <property type="component" value="Chromosome 9"/>
</dbReference>
<protein>
    <submittedName>
        <fullName evidence="1">Uncharacterized protein</fullName>
    </submittedName>
</protein>
<name>A0A9J5XHB6_SOLCO</name>
<keyword evidence="2" id="KW-1185">Reference proteome</keyword>
<dbReference type="AlphaFoldDB" id="A0A9J5XHB6"/>
<dbReference type="EMBL" id="JACXVP010000009">
    <property type="protein sequence ID" value="KAG5587723.1"/>
    <property type="molecule type" value="Genomic_DNA"/>
</dbReference>
<sequence length="91" mass="10972">MRRVNSVFGYWKLQFCRDRFYENGHNSFILTRNEVFSKHIFGHFWGRFNISPLGTFVPECQRNVHERHKHGKFSPHKDATMYLHLITKTST</sequence>
<evidence type="ECO:0000313" key="2">
    <source>
        <dbReference type="Proteomes" id="UP000824120"/>
    </source>
</evidence>
<reference evidence="1 2" key="1">
    <citation type="submission" date="2020-09" db="EMBL/GenBank/DDBJ databases">
        <title>De no assembly of potato wild relative species, Solanum commersonii.</title>
        <authorList>
            <person name="Cho K."/>
        </authorList>
    </citation>
    <scope>NUCLEOTIDE SEQUENCE [LARGE SCALE GENOMIC DNA]</scope>
    <source>
        <strain evidence="1">LZ3.2</strain>
        <tissue evidence="1">Leaf</tissue>
    </source>
</reference>